<reference evidence="2 3" key="1">
    <citation type="submission" date="2018-08" db="EMBL/GenBank/DDBJ databases">
        <title>Recombination of ecologically and evolutionarily significant loci maintains genetic cohesion in the Pseudomonas syringae species complex.</title>
        <authorList>
            <person name="Dillon M."/>
            <person name="Thakur S."/>
            <person name="Almeida R.N.D."/>
            <person name="Weir B.S."/>
            <person name="Guttman D.S."/>
        </authorList>
    </citation>
    <scope>NUCLEOTIDE SEQUENCE [LARGE SCALE GENOMIC DNA]</scope>
    <source>
        <strain evidence="2 3">ICMP 4086</strain>
    </source>
</reference>
<keyword evidence="1" id="KW-1133">Transmembrane helix</keyword>
<name>A0A3M3BH55_9PSED</name>
<dbReference type="AlphaFoldDB" id="A0A3M3BH55"/>
<organism evidence="2 3">
    <name type="scientific">Pseudomonas caricapapayae</name>
    <dbReference type="NCBI Taxonomy" id="46678"/>
    <lineage>
        <taxon>Bacteria</taxon>
        <taxon>Pseudomonadati</taxon>
        <taxon>Pseudomonadota</taxon>
        <taxon>Gammaproteobacteria</taxon>
        <taxon>Pseudomonadales</taxon>
        <taxon>Pseudomonadaceae</taxon>
        <taxon>Pseudomonas</taxon>
    </lineage>
</organism>
<evidence type="ECO:0000313" key="2">
    <source>
        <dbReference type="EMBL" id="RMM12013.1"/>
    </source>
</evidence>
<proteinExistence type="predicted"/>
<sequence>MGKGASDMADVADRAKQQQDQEQSFIGSLFTLPFRFAAVMFLSLGGAIIVEWICMYFFWPEAGWQHARAMLDHELSWLSKGFLQSVVVQEPGRTATWLVQTTYDWLVVKTGLQEWVQRTAGYAQSGQPPRGFDMRYMLGVGVSKFQDYGLAALYTTLVFCVRMVILTLAIPLFLMTAFVGFVDGLVRRDLRRFGAGRESSYLYHKARATMGPLVIIPWSLYLALPFSVSPLLVLLPCAALLGLAVSITASSFKKYI</sequence>
<keyword evidence="1" id="KW-0472">Membrane</keyword>
<keyword evidence="1" id="KW-0812">Transmembrane</keyword>
<feature type="transmembrane region" description="Helical" evidence="1">
    <location>
        <begin position="36"/>
        <end position="59"/>
    </location>
</feature>
<feature type="transmembrane region" description="Helical" evidence="1">
    <location>
        <begin position="230"/>
        <end position="252"/>
    </location>
</feature>
<protein>
    <recommendedName>
        <fullName evidence="4">Integrating conjugative element membrane protein</fullName>
    </recommendedName>
</protein>
<gene>
    <name evidence="2" type="ORF">ALQ84_04761</name>
</gene>
<evidence type="ECO:0008006" key="4">
    <source>
        <dbReference type="Google" id="ProtNLM"/>
    </source>
</evidence>
<comment type="caution">
    <text evidence="2">The sequence shown here is derived from an EMBL/GenBank/DDBJ whole genome shotgun (WGS) entry which is preliminary data.</text>
</comment>
<dbReference type="EMBL" id="RBOC01000055">
    <property type="protein sequence ID" value="RMM12013.1"/>
    <property type="molecule type" value="Genomic_DNA"/>
</dbReference>
<dbReference type="Proteomes" id="UP000278587">
    <property type="component" value="Unassembled WGS sequence"/>
</dbReference>
<evidence type="ECO:0000256" key="1">
    <source>
        <dbReference type="SAM" id="Phobius"/>
    </source>
</evidence>
<dbReference type="InterPro" id="IPR022266">
    <property type="entry name" value="DtrJ-like"/>
</dbReference>
<feature type="transmembrane region" description="Helical" evidence="1">
    <location>
        <begin position="153"/>
        <end position="186"/>
    </location>
</feature>
<evidence type="ECO:0000313" key="3">
    <source>
        <dbReference type="Proteomes" id="UP000278587"/>
    </source>
</evidence>
<accession>A0A3M3BH55</accession>
<dbReference type="NCBIfam" id="TIGR03747">
    <property type="entry name" value="conj_TIGR03747"/>
    <property type="match status" value="1"/>
</dbReference>
<dbReference type="Pfam" id="PF14348">
    <property type="entry name" value="DtrJ-like"/>
    <property type="match status" value="1"/>
</dbReference>